<dbReference type="Pfam" id="PF05742">
    <property type="entry name" value="TANGO2"/>
    <property type="match status" value="1"/>
</dbReference>
<gene>
    <name evidence="1" type="ORF">CCC_02986</name>
</gene>
<accession>A0A0C2UFB7</accession>
<dbReference type="PANTHER" id="PTHR17985:SF8">
    <property type="entry name" value="TRANSPORT AND GOLGI ORGANIZATION PROTEIN 2 HOMOLOG"/>
    <property type="match status" value="1"/>
</dbReference>
<comment type="caution">
    <text evidence="1">The sequence shown here is derived from an EMBL/GenBank/DDBJ whole genome shotgun (WGS) entry which is preliminary data.</text>
</comment>
<evidence type="ECO:0000313" key="2">
    <source>
        <dbReference type="Proteomes" id="UP000031971"/>
    </source>
</evidence>
<sequence>MCTLVLLRRPGHQWPLIVAANRDEMNTRPWDGPGRWWDDRPEVMAGLDKLAGGTWLGVNDTGVMAAILNRIGTLGPAPGKRSRGELVLEALDHADAVDAAQALADLDGNAYRPFNMVVADNRDAFWIRADGRRVEAFPIAPGLHMISALDLDDRTSPRIAAYLDRFAAAQTPQPDPAHSEGGDWADWAALMADTGGNGPDGEETPAMCFLRPDGFGTVSASLIALAAPSETETGRVWRFAAGRPDQVAYSSVGG</sequence>
<dbReference type="AlphaFoldDB" id="A0A0C2UFB7"/>
<protein>
    <recommendedName>
        <fullName evidence="3">NRDE family protein</fullName>
    </recommendedName>
</protein>
<dbReference type="Gene3D" id="3.60.60.10">
    <property type="entry name" value="Penicillin V Acylase, Chain A"/>
    <property type="match status" value="1"/>
</dbReference>
<dbReference type="PANTHER" id="PTHR17985">
    <property type="entry name" value="SER/THR-RICH PROTEIN T10 IN DGCR REGION"/>
    <property type="match status" value="1"/>
</dbReference>
<dbReference type="InterPro" id="IPR008551">
    <property type="entry name" value="TANGO2"/>
</dbReference>
<dbReference type="Proteomes" id="UP000031971">
    <property type="component" value="Unassembled WGS sequence"/>
</dbReference>
<reference evidence="1 2" key="1">
    <citation type="submission" date="2015-01" db="EMBL/GenBank/DDBJ databases">
        <title>Genome Sequence of Magnetospirillum magnetotacticum Strain MS-1.</title>
        <authorList>
            <person name="Marinov G.K."/>
            <person name="Smalley M.D."/>
            <person name="DeSalvo G."/>
        </authorList>
    </citation>
    <scope>NUCLEOTIDE SEQUENCE [LARGE SCALE GENOMIC DNA]</scope>
    <source>
        <strain evidence="1 2">MS-1</strain>
    </source>
</reference>
<dbReference type="OrthoDB" id="4380123at2"/>
<evidence type="ECO:0008006" key="3">
    <source>
        <dbReference type="Google" id="ProtNLM"/>
    </source>
</evidence>
<proteinExistence type="predicted"/>
<keyword evidence="2" id="KW-1185">Reference proteome</keyword>
<dbReference type="STRING" id="272627.CCC_02986"/>
<name>A0A0C2UFB7_PARME</name>
<dbReference type="EMBL" id="JXSL01000020">
    <property type="protein sequence ID" value="KIM00198.1"/>
    <property type="molecule type" value="Genomic_DNA"/>
</dbReference>
<organism evidence="1 2">
    <name type="scientific">Paramagnetospirillum magnetotacticum MS-1</name>
    <dbReference type="NCBI Taxonomy" id="272627"/>
    <lineage>
        <taxon>Bacteria</taxon>
        <taxon>Pseudomonadati</taxon>
        <taxon>Pseudomonadota</taxon>
        <taxon>Alphaproteobacteria</taxon>
        <taxon>Rhodospirillales</taxon>
        <taxon>Magnetospirillaceae</taxon>
        <taxon>Paramagnetospirillum</taxon>
    </lineage>
</organism>
<evidence type="ECO:0000313" key="1">
    <source>
        <dbReference type="EMBL" id="KIM00198.1"/>
    </source>
</evidence>
<dbReference type="RefSeq" id="WP_009868389.1">
    <property type="nucleotide sequence ID" value="NZ_JXSL01000020.1"/>
</dbReference>